<dbReference type="AlphaFoldDB" id="A0A8T3BKU3"/>
<feature type="transmembrane region" description="Helical" evidence="1">
    <location>
        <begin position="84"/>
        <end position="104"/>
    </location>
</feature>
<feature type="transmembrane region" description="Helical" evidence="1">
    <location>
        <begin position="12"/>
        <end position="29"/>
    </location>
</feature>
<protein>
    <submittedName>
        <fullName evidence="2">Uncharacterized protein</fullName>
    </submittedName>
</protein>
<proteinExistence type="predicted"/>
<feature type="transmembrane region" description="Helical" evidence="1">
    <location>
        <begin position="41"/>
        <end position="64"/>
    </location>
</feature>
<evidence type="ECO:0000256" key="1">
    <source>
        <dbReference type="SAM" id="Phobius"/>
    </source>
</evidence>
<organism evidence="2 3">
    <name type="scientific">Dendrobium nobile</name>
    <name type="common">Orchid</name>
    <dbReference type="NCBI Taxonomy" id="94219"/>
    <lineage>
        <taxon>Eukaryota</taxon>
        <taxon>Viridiplantae</taxon>
        <taxon>Streptophyta</taxon>
        <taxon>Embryophyta</taxon>
        <taxon>Tracheophyta</taxon>
        <taxon>Spermatophyta</taxon>
        <taxon>Magnoliopsida</taxon>
        <taxon>Liliopsida</taxon>
        <taxon>Asparagales</taxon>
        <taxon>Orchidaceae</taxon>
        <taxon>Epidendroideae</taxon>
        <taxon>Malaxideae</taxon>
        <taxon>Dendrobiinae</taxon>
        <taxon>Dendrobium</taxon>
    </lineage>
</organism>
<reference evidence="2" key="1">
    <citation type="journal article" date="2022" name="Front. Genet.">
        <title>Chromosome-Scale Assembly of the Dendrobium nobile Genome Provides Insights Into the Molecular Mechanism of the Biosynthesis of the Medicinal Active Ingredient of Dendrobium.</title>
        <authorList>
            <person name="Xu Q."/>
            <person name="Niu S.-C."/>
            <person name="Li K.-L."/>
            <person name="Zheng P.-J."/>
            <person name="Zhang X.-J."/>
            <person name="Jia Y."/>
            <person name="Liu Y."/>
            <person name="Niu Y.-X."/>
            <person name="Yu L.-H."/>
            <person name="Chen D.-F."/>
            <person name="Zhang G.-Q."/>
        </authorList>
    </citation>
    <scope>NUCLEOTIDE SEQUENCE</scope>
    <source>
        <tissue evidence="2">Leaf</tissue>
    </source>
</reference>
<accession>A0A8T3BKU3</accession>
<keyword evidence="1" id="KW-0472">Membrane</keyword>
<comment type="caution">
    <text evidence="2">The sequence shown here is derived from an EMBL/GenBank/DDBJ whole genome shotgun (WGS) entry which is preliminary data.</text>
</comment>
<evidence type="ECO:0000313" key="2">
    <source>
        <dbReference type="EMBL" id="KAI0511818.1"/>
    </source>
</evidence>
<sequence length="114" mass="12120">MVWLGTDGVETVLLAVVAGMVVISPLLLVDGGETAREFMEGLFGPIGLLFLPVSLLIFIQFLSSNPGVQFSRFLSGSPDVLSQFTGPSTGIVIVLLIVLLLLYYRVFGGGDSED</sequence>
<keyword evidence="1" id="KW-1133">Transmembrane helix</keyword>
<gene>
    <name evidence="2" type="ORF">KFK09_012450</name>
</gene>
<keyword evidence="1" id="KW-0812">Transmembrane</keyword>
<dbReference type="OrthoDB" id="770037at2759"/>
<keyword evidence="3" id="KW-1185">Reference proteome</keyword>
<dbReference type="EMBL" id="JAGYWB010000009">
    <property type="protein sequence ID" value="KAI0511818.1"/>
    <property type="molecule type" value="Genomic_DNA"/>
</dbReference>
<dbReference type="Proteomes" id="UP000829196">
    <property type="component" value="Unassembled WGS sequence"/>
</dbReference>
<name>A0A8T3BKU3_DENNO</name>
<evidence type="ECO:0000313" key="3">
    <source>
        <dbReference type="Proteomes" id="UP000829196"/>
    </source>
</evidence>